<evidence type="ECO:0000256" key="5">
    <source>
        <dbReference type="ARBA" id="ARBA00023136"/>
    </source>
</evidence>
<dbReference type="InterPro" id="IPR012926">
    <property type="entry name" value="TMEM120A/B"/>
</dbReference>
<evidence type="ECO:0000256" key="4">
    <source>
        <dbReference type="ARBA" id="ARBA00022989"/>
    </source>
</evidence>
<keyword evidence="4" id="KW-1133">Transmembrane helix</keyword>
<dbReference type="Proteomes" id="UP000269721">
    <property type="component" value="Unassembled WGS sequence"/>
</dbReference>
<dbReference type="GO" id="GO:0016020">
    <property type="term" value="C:membrane"/>
    <property type="evidence" value="ECO:0007669"/>
    <property type="project" value="UniProtKB-SubCell"/>
</dbReference>
<keyword evidence="7" id="KW-1185">Reference proteome</keyword>
<accession>A0A4P9VWI1</accession>
<keyword evidence="3" id="KW-0812">Transmembrane</keyword>
<protein>
    <submittedName>
        <fullName evidence="6">TMPIT-like protein-domain-containing protein</fullName>
    </submittedName>
</protein>
<reference evidence="7" key="1">
    <citation type="journal article" date="2018" name="Nat. Microbiol.">
        <title>Leveraging single-cell genomics to expand the fungal tree of life.</title>
        <authorList>
            <person name="Ahrendt S.R."/>
            <person name="Quandt C.A."/>
            <person name="Ciobanu D."/>
            <person name="Clum A."/>
            <person name="Salamov A."/>
            <person name="Andreopoulos B."/>
            <person name="Cheng J.F."/>
            <person name="Woyke T."/>
            <person name="Pelin A."/>
            <person name="Henrissat B."/>
            <person name="Reynolds N.K."/>
            <person name="Benny G.L."/>
            <person name="Smith M.E."/>
            <person name="James T.Y."/>
            <person name="Grigoriev I.V."/>
        </authorList>
    </citation>
    <scope>NUCLEOTIDE SEQUENCE [LARGE SCALE GENOMIC DNA]</scope>
</reference>
<evidence type="ECO:0000256" key="2">
    <source>
        <dbReference type="ARBA" id="ARBA00009700"/>
    </source>
</evidence>
<dbReference type="Pfam" id="PF07851">
    <property type="entry name" value="TMEM120A-B"/>
    <property type="match status" value="1"/>
</dbReference>
<comment type="similarity">
    <text evidence="2">Belongs to the TMEM120 family.</text>
</comment>
<proteinExistence type="inferred from homology"/>
<dbReference type="AlphaFoldDB" id="A0A4P9VWI1"/>
<evidence type="ECO:0000313" key="6">
    <source>
        <dbReference type="EMBL" id="RKO84061.1"/>
    </source>
</evidence>
<gene>
    <name evidence="6" type="ORF">BDK51DRAFT_47588</name>
</gene>
<evidence type="ECO:0000313" key="7">
    <source>
        <dbReference type="Proteomes" id="UP000269721"/>
    </source>
</evidence>
<organism evidence="6 7">
    <name type="scientific">Blyttiomyces helicus</name>
    <dbReference type="NCBI Taxonomy" id="388810"/>
    <lineage>
        <taxon>Eukaryota</taxon>
        <taxon>Fungi</taxon>
        <taxon>Fungi incertae sedis</taxon>
        <taxon>Chytridiomycota</taxon>
        <taxon>Chytridiomycota incertae sedis</taxon>
        <taxon>Chytridiomycetes</taxon>
        <taxon>Chytridiomycetes incertae sedis</taxon>
        <taxon>Blyttiomyces</taxon>
    </lineage>
</organism>
<sequence length="180" mass="20921">MSDSTPTEDVVALMATLKSLERAHPAGQRVQDKELVVWASLYQHHHERDYAGTCGQMTQGARRGWAYRILTPASPHPKVWPTTASYTQFRAPFFKFAIYITVVQTLQYRYQQARLYVLVSLDRAVPMDTLAGDGFFTNSLEREFWLLTPFLVIGQLWQFWIGGRLWYLYSRGVHEEWQVS</sequence>
<dbReference type="PANTHER" id="PTHR21433:SF0">
    <property type="entry name" value="TRANSMEMBRANE PROTEIN 120 HOMOLOG"/>
    <property type="match status" value="1"/>
</dbReference>
<dbReference type="OrthoDB" id="2015098at2759"/>
<keyword evidence="5" id="KW-0472">Membrane</keyword>
<evidence type="ECO:0000256" key="3">
    <source>
        <dbReference type="ARBA" id="ARBA00022692"/>
    </source>
</evidence>
<name>A0A4P9VWI1_9FUNG</name>
<dbReference type="EMBL" id="ML000549">
    <property type="protein sequence ID" value="RKO84061.1"/>
    <property type="molecule type" value="Genomic_DNA"/>
</dbReference>
<comment type="subcellular location">
    <subcellularLocation>
        <location evidence="1">Membrane</location>
        <topology evidence="1">Multi-pass membrane protein</topology>
    </subcellularLocation>
</comment>
<evidence type="ECO:0000256" key="1">
    <source>
        <dbReference type="ARBA" id="ARBA00004141"/>
    </source>
</evidence>
<dbReference type="PANTHER" id="PTHR21433">
    <property type="entry name" value="TRANSMEMBRANE PROTEIN INDUCED BY TUMOR NECROSIS FACTOR ALPHA"/>
    <property type="match status" value="1"/>
</dbReference>